<name>A0A0M3RA54_9BACI</name>
<feature type="transmembrane region" description="Helical" evidence="5">
    <location>
        <begin position="231"/>
        <end position="253"/>
    </location>
</feature>
<feature type="transmembrane region" description="Helical" evidence="5">
    <location>
        <begin position="259"/>
        <end position="276"/>
    </location>
</feature>
<dbReference type="CDD" id="cd04179">
    <property type="entry name" value="DPM_DPG-synthase_like"/>
    <property type="match status" value="1"/>
</dbReference>
<dbReference type="GO" id="GO:0016020">
    <property type="term" value="C:membrane"/>
    <property type="evidence" value="ECO:0007669"/>
    <property type="project" value="UniProtKB-SubCell"/>
</dbReference>
<evidence type="ECO:0000259" key="6">
    <source>
        <dbReference type="Pfam" id="PF00535"/>
    </source>
</evidence>
<dbReference type="Gene3D" id="3.90.550.10">
    <property type="entry name" value="Spore Coat Polysaccharide Biosynthesis Protein SpsA, Chain A"/>
    <property type="match status" value="1"/>
</dbReference>
<evidence type="ECO:0000259" key="7">
    <source>
        <dbReference type="Pfam" id="PF04138"/>
    </source>
</evidence>
<evidence type="ECO:0000256" key="2">
    <source>
        <dbReference type="ARBA" id="ARBA00022692"/>
    </source>
</evidence>
<keyword evidence="3 5" id="KW-1133">Transmembrane helix</keyword>
<dbReference type="SUPFAM" id="SSF53448">
    <property type="entry name" value="Nucleotide-diphospho-sugar transferases"/>
    <property type="match status" value="1"/>
</dbReference>
<dbReference type="OrthoDB" id="9810303at2"/>
<dbReference type="PANTHER" id="PTHR10859:SF114">
    <property type="entry name" value="DOLICHOL-PHOSPHATE MANNOSYLTRANSFERASE"/>
    <property type="match status" value="1"/>
</dbReference>
<evidence type="ECO:0000256" key="1">
    <source>
        <dbReference type="ARBA" id="ARBA00004141"/>
    </source>
</evidence>
<keyword evidence="9" id="KW-1185">Reference proteome</keyword>
<evidence type="ECO:0008006" key="10">
    <source>
        <dbReference type="Google" id="ProtNLM"/>
    </source>
</evidence>
<evidence type="ECO:0000256" key="5">
    <source>
        <dbReference type="SAM" id="Phobius"/>
    </source>
</evidence>
<comment type="subcellular location">
    <subcellularLocation>
        <location evidence="1">Membrane</location>
        <topology evidence="1">Multi-pass membrane protein</topology>
    </subcellularLocation>
</comment>
<feature type="transmembrane region" description="Helical" evidence="5">
    <location>
        <begin position="297"/>
        <end position="318"/>
    </location>
</feature>
<dbReference type="PANTHER" id="PTHR10859">
    <property type="entry name" value="GLYCOSYL TRANSFERASE"/>
    <property type="match status" value="1"/>
</dbReference>
<feature type="transmembrane region" description="Helical" evidence="5">
    <location>
        <begin position="324"/>
        <end position="341"/>
    </location>
</feature>
<keyword evidence="4 5" id="KW-0472">Membrane</keyword>
<evidence type="ECO:0000256" key="3">
    <source>
        <dbReference type="ARBA" id="ARBA00022989"/>
    </source>
</evidence>
<feature type="domain" description="GtrA/DPMS transmembrane" evidence="7">
    <location>
        <begin position="231"/>
        <end position="347"/>
    </location>
</feature>
<accession>A0A0M3RA54</accession>
<dbReference type="RefSeq" id="WP_053604397.1">
    <property type="nucleotide sequence ID" value="NZ_CP012600.1"/>
</dbReference>
<reference evidence="9" key="1">
    <citation type="submission" date="2015-08" db="EMBL/GenBank/DDBJ databases">
        <title>Genome sequencing project for genomic taxonomy and phylogenomics of Bacillus-like bacteria.</title>
        <authorList>
            <person name="Liu B."/>
            <person name="Wang J."/>
            <person name="Zhu Y."/>
            <person name="Liu G."/>
            <person name="Chen Q."/>
            <person name="Chen Z."/>
            <person name="Lan J."/>
            <person name="Che J."/>
            <person name="Ge C."/>
            <person name="Shi H."/>
            <person name="Pan Z."/>
            <person name="Liu X."/>
        </authorList>
    </citation>
    <scope>NUCLEOTIDE SEQUENCE [LARGE SCALE GENOMIC DNA]</scope>
    <source>
        <strain evidence="9">FJAT-4402</strain>
    </source>
</reference>
<evidence type="ECO:0000313" key="8">
    <source>
        <dbReference type="EMBL" id="ALC82592.1"/>
    </source>
</evidence>
<dbReference type="GO" id="GO:0006487">
    <property type="term" value="P:protein N-linked glycosylation"/>
    <property type="evidence" value="ECO:0007669"/>
    <property type="project" value="TreeGrafter"/>
</dbReference>
<organism evidence="8 9">
    <name type="scientific">Bacillus gobiensis</name>
    <dbReference type="NCBI Taxonomy" id="1441095"/>
    <lineage>
        <taxon>Bacteria</taxon>
        <taxon>Bacillati</taxon>
        <taxon>Bacillota</taxon>
        <taxon>Bacilli</taxon>
        <taxon>Bacillales</taxon>
        <taxon>Bacillaceae</taxon>
        <taxon>Bacillus</taxon>
    </lineage>
</organism>
<keyword evidence="2 5" id="KW-0812">Transmembrane</keyword>
<dbReference type="AlphaFoldDB" id="A0A0M3RA54"/>
<gene>
    <name evidence="8" type="ORF">AM592_14165</name>
</gene>
<sequence length="360" mass="40938">MADFTSIAILIPAYNPDEKLTFLVEGLIKENFKHILIINDGSKMECERIFDSVSSFKECEIVNHAVNLGKGRALKTGFNYLLNTYKELTKLVTVDADGQHSIKDIKRVAQKLANTHDSLVLGVRNFSAENIPFRSRFGNKVTEKVFRFASGVHVSDTQTGLRGISYSFLKKLMNVKGERFEYEMNMLLECKANNISIEEVEIETIYLEENKSSHFNPIADSIKIYSVFFKYISSSLLSFGLDILFFSILLVLLQGILPTYYIIGATIGARVLSSLFNYMVNRNLVFHSKSKNTLVKYYTLSVCQMCISALGVYLLYLLIGQGEVAIKIAVDTFLFIISFYIQREWVFKKVRKNDGLITNE</sequence>
<protein>
    <recommendedName>
        <fullName evidence="10">Glycosyl transferase</fullName>
    </recommendedName>
</protein>
<dbReference type="Pfam" id="PF00535">
    <property type="entry name" value="Glycos_transf_2"/>
    <property type="match status" value="1"/>
</dbReference>
<dbReference type="GO" id="GO:0000271">
    <property type="term" value="P:polysaccharide biosynthetic process"/>
    <property type="evidence" value="ECO:0007669"/>
    <property type="project" value="InterPro"/>
</dbReference>
<dbReference type="Pfam" id="PF04138">
    <property type="entry name" value="GtrA_DPMS_TM"/>
    <property type="match status" value="1"/>
</dbReference>
<dbReference type="EMBL" id="CP012600">
    <property type="protein sequence ID" value="ALC82592.1"/>
    <property type="molecule type" value="Genomic_DNA"/>
</dbReference>
<dbReference type="Proteomes" id="UP000067625">
    <property type="component" value="Chromosome"/>
</dbReference>
<reference evidence="8 9" key="2">
    <citation type="journal article" date="2016" name="Int. J. Syst. Evol. Microbiol.">
        <title>Bacillus gobiensis sp. nov., isolated from a soil sample.</title>
        <authorList>
            <person name="Liu B."/>
            <person name="Liu G.H."/>
            <person name="Cetin S."/>
            <person name="Schumann P."/>
            <person name="Pan Z.Z."/>
            <person name="Chen Q.Q."/>
        </authorList>
    </citation>
    <scope>NUCLEOTIDE SEQUENCE [LARGE SCALE GENOMIC DNA]</scope>
    <source>
        <strain evidence="8 9">FJAT-4402</strain>
    </source>
</reference>
<dbReference type="InterPro" id="IPR007267">
    <property type="entry name" value="GtrA_DPMS_TM"/>
</dbReference>
<evidence type="ECO:0000256" key="4">
    <source>
        <dbReference type="ARBA" id="ARBA00023136"/>
    </source>
</evidence>
<evidence type="ECO:0000313" key="9">
    <source>
        <dbReference type="Proteomes" id="UP000067625"/>
    </source>
</evidence>
<dbReference type="PATRIC" id="fig|1441095.3.peg.3121"/>
<proteinExistence type="predicted"/>
<dbReference type="InterPro" id="IPR029044">
    <property type="entry name" value="Nucleotide-diphossugar_trans"/>
</dbReference>
<dbReference type="InterPro" id="IPR001173">
    <property type="entry name" value="Glyco_trans_2-like"/>
</dbReference>
<feature type="domain" description="Glycosyltransferase 2-like" evidence="6">
    <location>
        <begin position="9"/>
        <end position="171"/>
    </location>
</feature>